<dbReference type="InterPro" id="IPR029052">
    <property type="entry name" value="Metallo-depent_PP-like"/>
</dbReference>
<evidence type="ECO:0000256" key="9">
    <source>
        <dbReference type="RuleBase" id="RU362040"/>
    </source>
</evidence>
<comment type="similarity">
    <text evidence="3 9">Belongs to the VPS29 family.</text>
</comment>
<dbReference type="PANTHER" id="PTHR14145:SF2">
    <property type="entry name" value="COP9 SIGNALOSOME COMPLEX SUBUNIT 1"/>
    <property type="match status" value="1"/>
</dbReference>
<organism evidence="14 15">
    <name type="scientific">Skeletonema marinoi</name>
    <dbReference type="NCBI Taxonomy" id="267567"/>
    <lineage>
        <taxon>Eukaryota</taxon>
        <taxon>Sar</taxon>
        <taxon>Stramenopiles</taxon>
        <taxon>Ochrophyta</taxon>
        <taxon>Bacillariophyta</taxon>
        <taxon>Coscinodiscophyceae</taxon>
        <taxon>Thalassiosirophycidae</taxon>
        <taxon>Thalassiosirales</taxon>
        <taxon>Skeletonemataceae</taxon>
        <taxon>Skeletonema</taxon>
        <taxon>Skeletonema marinoi-dohrnii complex</taxon>
    </lineage>
</organism>
<comment type="caution">
    <text evidence="14">The sequence shown here is derived from an EMBL/GenBank/DDBJ whole genome shotgun (WGS) entry which is preliminary data.</text>
</comment>
<sequence>MASNFGELVLLLGDHHLPSRTTSIPEQFQRMLVPHKMQHVICTGNIESPQEYERLRELVGGGSNVHCVAGEYDFVQQQQYQQQLDDKKVIQLGQFRIGIIGGHQVVPWGDLSALAMIRRKMNVDVLVCGWRRKEGVVEHDGGYYIFPGSITGAKTLIGHKYEELCKSETALQRLLFLAHHFHNEEGGDGNNTSTITSNAFEMAVAQMKSTGNYRRYLEEYGAIEASPDNASTTNAADHPSPELTGSPSRSGGGGDHHHPHAKNIIQHYIEYDPNFAPISKIEAQNQLEILEGRLSTAQSHIMKESIRTALLALAEFHKKRGELREALRRVFRSREWSSARDSITRAEHTVMGDMDDPLFHHKLRAMQGLAYLSEGRYYDAAKSFTSVSPDLTNQVNSVISAEDIAMYGSLLGLATLDREMLHSLVIDGTFKVRLELVPDMREALRHYSRAEYGQCLSILQHTLKRDLLVDIHLHSHVPILLDMVRDKCIEQYFQPYSSASLEKMGSVFGCTLEEMEMIVVKLIGNGSLGEGARVNVADLTLRVESGDNLEKKTRRRARVAAAKMGAHFTRSAEGMIMRTACIESGVTIQGEKQRRGGRPRGGRPQMHDDDPEMVVDDDPEMEKGVDPIEMDGSDSDGDVMEIENPNEF</sequence>
<keyword evidence="6" id="KW-0963">Cytoplasm</keyword>
<protein>
    <recommendedName>
        <fullName evidence="5 9">Vacuolar protein sorting-associated protein 29</fullName>
    </recommendedName>
</protein>
<dbReference type="InterPro" id="IPR019585">
    <property type="entry name" value="Rpn7/CSN1"/>
</dbReference>
<evidence type="ECO:0000256" key="6">
    <source>
        <dbReference type="ARBA" id="ARBA00022490"/>
    </source>
</evidence>
<evidence type="ECO:0000313" key="15">
    <source>
        <dbReference type="Proteomes" id="UP001224775"/>
    </source>
</evidence>
<evidence type="ECO:0000256" key="5">
    <source>
        <dbReference type="ARBA" id="ARBA00017767"/>
    </source>
</evidence>
<feature type="compositionally biased region" description="Acidic residues" evidence="10">
    <location>
        <begin position="628"/>
        <end position="648"/>
    </location>
</feature>
<dbReference type="InterPro" id="IPR000979">
    <property type="entry name" value="Phosphodiesterase_MJ0936/Vps29"/>
</dbReference>
<evidence type="ECO:0000313" key="14">
    <source>
        <dbReference type="EMBL" id="KAK1740997.1"/>
    </source>
</evidence>
<proteinExistence type="inferred from homology"/>
<dbReference type="AlphaFoldDB" id="A0AAD9DB91"/>
<keyword evidence="15" id="KW-1185">Reference proteome</keyword>
<feature type="domain" description="PCI" evidence="11">
    <location>
        <begin position="463"/>
        <end position="527"/>
    </location>
</feature>
<accession>A0AAD9DB91</accession>
<evidence type="ECO:0000256" key="4">
    <source>
        <dbReference type="ARBA" id="ARBA00008793"/>
    </source>
</evidence>
<evidence type="ECO:0000256" key="3">
    <source>
        <dbReference type="ARBA" id="ARBA00005945"/>
    </source>
</evidence>
<dbReference type="InterPro" id="IPR045135">
    <property type="entry name" value="Rpn7_N"/>
</dbReference>
<feature type="domain" description="26S proteasome regulatory subunit Rpn7 N-terminal" evidence="12">
    <location>
        <begin position="334"/>
        <end position="422"/>
    </location>
</feature>
<keyword evidence="8" id="KW-0539">Nucleus</keyword>
<dbReference type="NCBIfam" id="TIGR00040">
    <property type="entry name" value="yfcE"/>
    <property type="match status" value="1"/>
</dbReference>
<comment type="subcellular location">
    <subcellularLocation>
        <location evidence="2">Cytoplasm</location>
    </subcellularLocation>
    <subcellularLocation>
        <location evidence="1">Nucleus</location>
    </subcellularLocation>
</comment>
<dbReference type="Proteomes" id="UP001224775">
    <property type="component" value="Unassembled WGS sequence"/>
</dbReference>
<evidence type="ECO:0000259" key="13">
    <source>
        <dbReference type="Pfam" id="PF12850"/>
    </source>
</evidence>
<dbReference type="GO" id="GO:0005737">
    <property type="term" value="C:cytoplasm"/>
    <property type="evidence" value="ECO:0007669"/>
    <property type="project" value="UniProtKB-SubCell"/>
</dbReference>
<dbReference type="SUPFAM" id="SSF56300">
    <property type="entry name" value="Metallo-dependent phosphatases"/>
    <property type="match status" value="1"/>
</dbReference>
<feature type="region of interest" description="Disordered" evidence="10">
    <location>
        <begin position="227"/>
        <end position="260"/>
    </location>
</feature>
<feature type="compositionally biased region" description="Acidic residues" evidence="10">
    <location>
        <begin position="609"/>
        <end position="620"/>
    </location>
</feature>
<dbReference type="EMBL" id="JATAAI010000014">
    <property type="protein sequence ID" value="KAK1740997.1"/>
    <property type="molecule type" value="Genomic_DNA"/>
</dbReference>
<reference evidence="14" key="1">
    <citation type="submission" date="2023-06" db="EMBL/GenBank/DDBJ databases">
        <title>Survivors Of The Sea: Transcriptome response of Skeletonema marinoi to long-term dormancy.</title>
        <authorList>
            <person name="Pinder M.I.M."/>
            <person name="Kourtchenko O."/>
            <person name="Robertson E.K."/>
            <person name="Larsson T."/>
            <person name="Maumus F."/>
            <person name="Osuna-Cruz C.M."/>
            <person name="Vancaester E."/>
            <person name="Stenow R."/>
            <person name="Vandepoele K."/>
            <person name="Ploug H."/>
            <person name="Bruchert V."/>
            <person name="Godhe A."/>
            <person name="Topel M."/>
        </authorList>
    </citation>
    <scope>NUCLEOTIDE SEQUENCE</scope>
    <source>
        <strain evidence="14">R05AC</strain>
    </source>
</reference>
<keyword evidence="7" id="KW-0736">Signalosome</keyword>
<dbReference type="PANTHER" id="PTHR14145">
    <property type="entry name" value="26S PROTESOME SUBUNIT 6"/>
    <property type="match status" value="1"/>
</dbReference>
<gene>
    <name evidence="14" type="ORF">QTG54_008249</name>
</gene>
<dbReference type="InterPro" id="IPR036390">
    <property type="entry name" value="WH_DNA-bd_sf"/>
</dbReference>
<feature type="region of interest" description="Disordered" evidence="10">
    <location>
        <begin position="586"/>
        <end position="648"/>
    </location>
</feature>
<evidence type="ECO:0000256" key="2">
    <source>
        <dbReference type="ARBA" id="ARBA00004496"/>
    </source>
</evidence>
<comment type="similarity">
    <text evidence="4">Belongs to the CSN1 family.</text>
</comment>
<evidence type="ECO:0000256" key="10">
    <source>
        <dbReference type="SAM" id="MobiDB-lite"/>
    </source>
</evidence>
<dbReference type="Pfam" id="PF10602">
    <property type="entry name" value="RPN7"/>
    <property type="match status" value="1"/>
</dbReference>
<dbReference type="Pfam" id="PF12850">
    <property type="entry name" value="Metallophos_2"/>
    <property type="match status" value="1"/>
</dbReference>
<dbReference type="GO" id="GO:0008180">
    <property type="term" value="C:COP9 signalosome"/>
    <property type="evidence" value="ECO:0007669"/>
    <property type="project" value="UniProtKB-KW"/>
</dbReference>
<dbReference type="InterPro" id="IPR024654">
    <property type="entry name" value="Calcineurin-like_PHP_lpxH"/>
</dbReference>
<evidence type="ECO:0000259" key="11">
    <source>
        <dbReference type="Pfam" id="PF01399"/>
    </source>
</evidence>
<dbReference type="SUPFAM" id="SSF46785">
    <property type="entry name" value="Winged helix' DNA-binding domain"/>
    <property type="match status" value="1"/>
</dbReference>
<feature type="domain" description="Calcineurin-like phosphoesterase" evidence="13">
    <location>
        <begin position="9"/>
        <end position="155"/>
    </location>
</feature>
<dbReference type="Gene3D" id="1.25.40.570">
    <property type="match status" value="1"/>
</dbReference>
<evidence type="ECO:0000256" key="7">
    <source>
        <dbReference type="ARBA" id="ARBA00022790"/>
    </source>
</evidence>
<dbReference type="Gene3D" id="3.60.21.10">
    <property type="match status" value="1"/>
</dbReference>
<evidence type="ECO:0000256" key="1">
    <source>
        <dbReference type="ARBA" id="ARBA00004123"/>
    </source>
</evidence>
<evidence type="ECO:0000256" key="8">
    <source>
        <dbReference type="ARBA" id="ARBA00023242"/>
    </source>
</evidence>
<evidence type="ECO:0000259" key="12">
    <source>
        <dbReference type="Pfam" id="PF10602"/>
    </source>
</evidence>
<dbReference type="InterPro" id="IPR000717">
    <property type="entry name" value="PCI_dom"/>
</dbReference>
<dbReference type="Pfam" id="PF01399">
    <property type="entry name" value="PCI"/>
    <property type="match status" value="1"/>
</dbReference>
<name>A0AAD9DB91_9STRA</name>